<dbReference type="SMART" id="SM00342">
    <property type="entry name" value="HTH_ARAC"/>
    <property type="match status" value="1"/>
</dbReference>
<keyword evidence="6" id="KW-1185">Reference proteome</keyword>
<dbReference type="Gene3D" id="1.10.10.60">
    <property type="entry name" value="Homeodomain-like"/>
    <property type="match status" value="1"/>
</dbReference>
<dbReference type="Proteomes" id="UP000294498">
    <property type="component" value="Unassembled WGS sequence"/>
</dbReference>
<dbReference type="PANTHER" id="PTHR43280:SF32">
    <property type="entry name" value="TRANSCRIPTIONAL REGULATORY PROTEIN"/>
    <property type="match status" value="1"/>
</dbReference>
<dbReference type="PROSITE" id="PS01124">
    <property type="entry name" value="HTH_ARAC_FAMILY_2"/>
    <property type="match status" value="1"/>
</dbReference>
<dbReference type="PRINTS" id="PR00032">
    <property type="entry name" value="HTHARAC"/>
</dbReference>
<dbReference type="PANTHER" id="PTHR43280">
    <property type="entry name" value="ARAC-FAMILY TRANSCRIPTIONAL REGULATOR"/>
    <property type="match status" value="1"/>
</dbReference>
<name>A0A4R8DVN2_9BACT</name>
<evidence type="ECO:0000313" key="6">
    <source>
        <dbReference type="Proteomes" id="UP000294498"/>
    </source>
</evidence>
<dbReference type="Pfam" id="PF12833">
    <property type="entry name" value="HTH_18"/>
    <property type="match status" value="1"/>
</dbReference>
<dbReference type="EMBL" id="SODV01000001">
    <property type="protein sequence ID" value="TDX01535.1"/>
    <property type="molecule type" value="Genomic_DNA"/>
</dbReference>
<keyword evidence="2 5" id="KW-0238">DNA-binding</keyword>
<dbReference type="GO" id="GO:0003700">
    <property type="term" value="F:DNA-binding transcription factor activity"/>
    <property type="evidence" value="ECO:0007669"/>
    <property type="project" value="InterPro"/>
</dbReference>
<dbReference type="InterPro" id="IPR018060">
    <property type="entry name" value="HTH_AraC"/>
</dbReference>
<dbReference type="InterPro" id="IPR020449">
    <property type="entry name" value="Tscrpt_reg_AraC-type_HTH"/>
</dbReference>
<dbReference type="AlphaFoldDB" id="A0A4R8DVN2"/>
<comment type="caution">
    <text evidence="5">The sequence shown here is derived from an EMBL/GenBank/DDBJ whole genome shotgun (WGS) entry which is preliminary data.</text>
</comment>
<evidence type="ECO:0000256" key="1">
    <source>
        <dbReference type="ARBA" id="ARBA00023015"/>
    </source>
</evidence>
<dbReference type="SUPFAM" id="SSF46689">
    <property type="entry name" value="Homeodomain-like"/>
    <property type="match status" value="1"/>
</dbReference>
<dbReference type="GO" id="GO:0043565">
    <property type="term" value="F:sequence-specific DNA binding"/>
    <property type="evidence" value="ECO:0007669"/>
    <property type="project" value="InterPro"/>
</dbReference>
<evidence type="ECO:0000256" key="2">
    <source>
        <dbReference type="ARBA" id="ARBA00023125"/>
    </source>
</evidence>
<keyword evidence="1" id="KW-0805">Transcription regulation</keyword>
<feature type="domain" description="HTH araC/xylS-type" evidence="4">
    <location>
        <begin position="180"/>
        <end position="278"/>
    </location>
</feature>
<evidence type="ECO:0000313" key="5">
    <source>
        <dbReference type="EMBL" id="TDX01535.1"/>
    </source>
</evidence>
<dbReference type="RefSeq" id="WP_133994154.1">
    <property type="nucleotide sequence ID" value="NZ_SODV01000001.1"/>
</dbReference>
<evidence type="ECO:0000256" key="3">
    <source>
        <dbReference type="ARBA" id="ARBA00023163"/>
    </source>
</evidence>
<reference evidence="5 6" key="1">
    <citation type="submission" date="2019-03" db="EMBL/GenBank/DDBJ databases">
        <title>Genomic Encyclopedia of Type Strains, Phase IV (KMG-IV): sequencing the most valuable type-strain genomes for metagenomic binning, comparative biology and taxonomic classification.</title>
        <authorList>
            <person name="Goeker M."/>
        </authorList>
    </citation>
    <scope>NUCLEOTIDE SEQUENCE [LARGE SCALE GENOMIC DNA]</scope>
    <source>
        <strain evidence="5 6">DSM 100059</strain>
    </source>
</reference>
<organism evidence="5 6">
    <name type="scientific">Dinghuibacter silviterrae</name>
    <dbReference type="NCBI Taxonomy" id="1539049"/>
    <lineage>
        <taxon>Bacteria</taxon>
        <taxon>Pseudomonadati</taxon>
        <taxon>Bacteroidota</taxon>
        <taxon>Chitinophagia</taxon>
        <taxon>Chitinophagales</taxon>
        <taxon>Chitinophagaceae</taxon>
        <taxon>Dinghuibacter</taxon>
    </lineage>
</organism>
<gene>
    <name evidence="5" type="ORF">EDB95_2575</name>
</gene>
<dbReference type="InterPro" id="IPR009057">
    <property type="entry name" value="Homeodomain-like_sf"/>
</dbReference>
<accession>A0A4R8DVN2</accession>
<proteinExistence type="predicted"/>
<keyword evidence="3" id="KW-0804">Transcription</keyword>
<protein>
    <submittedName>
        <fullName evidence="5">AraC-like DNA-binding protein</fullName>
    </submittedName>
</protein>
<evidence type="ECO:0000259" key="4">
    <source>
        <dbReference type="PROSITE" id="PS01124"/>
    </source>
</evidence>
<sequence>MASLTLTDPRTKQVALKVTPFTDDSLFNSLKKYNCFSMLLVSKGRGTVQRDETQYAFNSGCLLSFAIYQPFMVKPADAVEGVLVNFHPSFFCLFKHRQEVSCNGVLFNNLYDTPVAELTPGDLRSLSVIVDQISSEMQRRQQPDQDVLLSYLKVFLMEASRAKIEQREGAQPVKAPLTLENLRTAIETHYKTLHSPGDYGDLLHISTKALNKACKAHFDKTLTDLIAERLIIEAKRELYLTAKSVKEIAFELGYEDEFYFSRYFKKKVGVSPQIFRDTVGFDKLTA</sequence>
<dbReference type="OrthoDB" id="2585681at2"/>